<dbReference type="EMBL" id="FXAG01000044">
    <property type="protein sequence ID" value="SMF59047.1"/>
    <property type="molecule type" value="Genomic_DNA"/>
</dbReference>
<organism evidence="2 3">
    <name type="scientific">Pseudogulbenkiania subflava DSM 22618</name>
    <dbReference type="NCBI Taxonomy" id="1123014"/>
    <lineage>
        <taxon>Bacteria</taxon>
        <taxon>Pseudomonadati</taxon>
        <taxon>Pseudomonadota</taxon>
        <taxon>Betaproteobacteria</taxon>
        <taxon>Neisseriales</taxon>
        <taxon>Chromobacteriaceae</taxon>
        <taxon>Pseudogulbenkiania</taxon>
    </lineage>
</organism>
<evidence type="ECO:0000256" key="1">
    <source>
        <dbReference type="SAM" id="Phobius"/>
    </source>
</evidence>
<dbReference type="Proteomes" id="UP000192920">
    <property type="component" value="Unassembled WGS sequence"/>
</dbReference>
<name>A0A1Y6CE18_9NEIS</name>
<keyword evidence="3" id="KW-1185">Reference proteome</keyword>
<evidence type="ECO:0000313" key="3">
    <source>
        <dbReference type="Proteomes" id="UP000192920"/>
    </source>
</evidence>
<reference evidence="3" key="1">
    <citation type="submission" date="2017-04" db="EMBL/GenBank/DDBJ databases">
        <authorList>
            <person name="Varghese N."/>
            <person name="Submissions S."/>
        </authorList>
    </citation>
    <scope>NUCLEOTIDE SEQUENCE [LARGE SCALE GENOMIC DNA]</scope>
    <source>
        <strain evidence="3">DSM 22618</strain>
    </source>
</reference>
<protein>
    <submittedName>
        <fullName evidence="2">Uncharacterized protein</fullName>
    </submittedName>
</protein>
<evidence type="ECO:0000313" key="2">
    <source>
        <dbReference type="EMBL" id="SMF59047.1"/>
    </source>
</evidence>
<keyword evidence="1" id="KW-0472">Membrane</keyword>
<dbReference type="AlphaFoldDB" id="A0A1Y6CE18"/>
<sequence length="69" mass="7944">MKSTKSIKVSIKSLVLRVPLQIKGNTAFNIINLMAINKISNYTRLTFITLNLFYFTIFQKLLIVLLHSD</sequence>
<keyword evidence="1" id="KW-1133">Transmembrane helix</keyword>
<accession>A0A1Y6CE18</accession>
<gene>
    <name evidence="2" type="ORF">SAMN02745746_04079</name>
</gene>
<keyword evidence="1" id="KW-0812">Transmembrane</keyword>
<feature type="transmembrane region" description="Helical" evidence="1">
    <location>
        <begin position="45"/>
        <end position="66"/>
    </location>
</feature>
<proteinExistence type="predicted"/>